<evidence type="ECO:0000313" key="2">
    <source>
        <dbReference type="EMBL" id="QCE14649.1"/>
    </source>
</evidence>
<name>A0A4D6NQ41_VIGUN</name>
<reference evidence="2 3" key="1">
    <citation type="submission" date="2019-04" db="EMBL/GenBank/DDBJ databases">
        <title>An improved genome assembly and genetic linkage map for asparagus bean, Vigna unguiculata ssp. sesquipedialis.</title>
        <authorList>
            <person name="Xia Q."/>
            <person name="Zhang R."/>
            <person name="Dong Y."/>
        </authorList>
    </citation>
    <scope>NUCLEOTIDE SEQUENCE [LARGE SCALE GENOMIC DNA]</scope>
    <source>
        <tissue evidence="2">Leaf</tissue>
    </source>
</reference>
<accession>A0A4D6NQ41</accession>
<sequence length="149" mass="16329">MLGGEQPEGEQRYPPQVQASAESDRIIYARNTHGQQGEKNQPSLPIPLTERSARVPPQASRASSESVSTPLRVSTNLPCSVHILFSAPYSVVSPRAAVLLGYASKVLYKPISRRDETGGSPKFLHERSPRRLAQLLSEQATRLGERDLA</sequence>
<dbReference type="Proteomes" id="UP000501690">
    <property type="component" value="Linkage Group LG11"/>
</dbReference>
<dbReference type="EMBL" id="CP039355">
    <property type="protein sequence ID" value="QCE14649.1"/>
    <property type="molecule type" value="Genomic_DNA"/>
</dbReference>
<feature type="region of interest" description="Disordered" evidence="1">
    <location>
        <begin position="1"/>
        <end position="71"/>
    </location>
</feature>
<proteinExistence type="predicted"/>
<protein>
    <submittedName>
        <fullName evidence="2">Uncharacterized protein</fullName>
    </submittedName>
</protein>
<evidence type="ECO:0000313" key="3">
    <source>
        <dbReference type="Proteomes" id="UP000501690"/>
    </source>
</evidence>
<keyword evidence="3" id="KW-1185">Reference proteome</keyword>
<evidence type="ECO:0000256" key="1">
    <source>
        <dbReference type="SAM" id="MobiDB-lite"/>
    </source>
</evidence>
<feature type="compositionally biased region" description="Polar residues" evidence="1">
    <location>
        <begin position="32"/>
        <end position="43"/>
    </location>
</feature>
<feature type="compositionally biased region" description="Polar residues" evidence="1">
    <location>
        <begin position="60"/>
        <end position="71"/>
    </location>
</feature>
<dbReference type="AlphaFoldDB" id="A0A4D6NQ41"/>
<gene>
    <name evidence="2" type="ORF">DEO72_LG11g1652</name>
</gene>
<organism evidence="2 3">
    <name type="scientific">Vigna unguiculata</name>
    <name type="common">Cowpea</name>
    <dbReference type="NCBI Taxonomy" id="3917"/>
    <lineage>
        <taxon>Eukaryota</taxon>
        <taxon>Viridiplantae</taxon>
        <taxon>Streptophyta</taxon>
        <taxon>Embryophyta</taxon>
        <taxon>Tracheophyta</taxon>
        <taxon>Spermatophyta</taxon>
        <taxon>Magnoliopsida</taxon>
        <taxon>eudicotyledons</taxon>
        <taxon>Gunneridae</taxon>
        <taxon>Pentapetalae</taxon>
        <taxon>rosids</taxon>
        <taxon>fabids</taxon>
        <taxon>Fabales</taxon>
        <taxon>Fabaceae</taxon>
        <taxon>Papilionoideae</taxon>
        <taxon>50 kb inversion clade</taxon>
        <taxon>NPAAA clade</taxon>
        <taxon>indigoferoid/millettioid clade</taxon>
        <taxon>Phaseoleae</taxon>
        <taxon>Vigna</taxon>
    </lineage>
</organism>